<dbReference type="PATRIC" id="fig|1003200.3.peg.2522"/>
<feature type="region of interest" description="Disordered" evidence="1">
    <location>
        <begin position="234"/>
        <end position="264"/>
    </location>
</feature>
<dbReference type="Proteomes" id="UP000004853">
    <property type="component" value="Unassembled WGS sequence"/>
</dbReference>
<dbReference type="EMBL" id="AFRQ01000046">
    <property type="protein sequence ID" value="EGP46013.1"/>
    <property type="molecule type" value="Genomic_DNA"/>
</dbReference>
<proteinExistence type="predicted"/>
<dbReference type="OrthoDB" id="10000224at2"/>
<dbReference type="RefSeq" id="WP_006392569.1">
    <property type="nucleotide sequence ID" value="NZ_GL982453.1"/>
</dbReference>
<sequence>MRALIRKLLLRSSLVLPGLLAAQSALAASAFCEAGIQLSRVGDGIGRDQYYRTTIFQVDRADEARVKALNAQWIDYLKNSGVYREDKGERYGNPHYYYCRIAGLGEDRDEAALNSDYEYRIRMLRQNGYPPQIVQWVPATSPSTATAGAKADAVVKPVCEAEIRQAYGSGNTAGAAGAIARHARQLNSANLAEARENLRRYESMQAGGTGAGAPMVACLKSAWAQRVAQLSGTAAAPTKPAPGASAPGASVVSPGGGRPAADTKGLAYGPNQGECLKRGATSDGYITYTNVCGASVSVGYCNVVPAKGAHDGTVCRPHDSEFSRTGKTYVTQGLGLAPGATHRLAYRYDTQSTFIVACVGGQPLIESFDTATITTGSKARTACWRFASRKP</sequence>
<dbReference type="HOGENOM" id="CLU_705191_0_0_4"/>
<protein>
    <submittedName>
        <fullName evidence="3">Uncharacterized protein</fullName>
    </submittedName>
</protein>
<keyword evidence="2" id="KW-0732">Signal</keyword>
<comment type="caution">
    <text evidence="3">The sequence shown here is derived from an EMBL/GenBank/DDBJ whole genome shotgun (WGS) entry which is preliminary data.</text>
</comment>
<reference evidence="3 4" key="1">
    <citation type="submission" date="2011-06" db="EMBL/GenBank/DDBJ databases">
        <authorList>
            <person name="Bador J."/>
            <person name="Amoureux L."/>
            <person name="Neuwirth C."/>
        </authorList>
    </citation>
    <scope>NUCLEOTIDE SEQUENCE [LARGE SCALE GENOMIC DNA]</scope>
    <source>
        <strain evidence="3 4">AXX-A</strain>
    </source>
</reference>
<evidence type="ECO:0000256" key="1">
    <source>
        <dbReference type="SAM" id="MobiDB-lite"/>
    </source>
</evidence>
<evidence type="ECO:0000313" key="4">
    <source>
        <dbReference type="Proteomes" id="UP000004853"/>
    </source>
</evidence>
<organism evidence="3 4">
    <name type="scientific">Achromobacter insuavis AXX-A</name>
    <dbReference type="NCBI Taxonomy" id="1003200"/>
    <lineage>
        <taxon>Bacteria</taxon>
        <taxon>Pseudomonadati</taxon>
        <taxon>Pseudomonadota</taxon>
        <taxon>Betaproteobacteria</taxon>
        <taxon>Burkholderiales</taxon>
        <taxon>Alcaligenaceae</taxon>
        <taxon>Achromobacter</taxon>
    </lineage>
</organism>
<name>F7T0T4_9BURK</name>
<dbReference type="AlphaFoldDB" id="F7T0T4"/>
<accession>F7T0T4</accession>
<feature type="signal peptide" evidence="2">
    <location>
        <begin position="1"/>
        <end position="27"/>
    </location>
</feature>
<gene>
    <name evidence="3" type="ORF">AXXA_12712</name>
</gene>
<evidence type="ECO:0000313" key="3">
    <source>
        <dbReference type="EMBL" id="EGP46013.1"/>
    </source>
</evidence>
<evidence type="ECO:0000256" key="2">
    <source>
        <dbReference type="SAM" id="SignalP"/>
    </source>
</evidence>
<feature type="chain" id="PRO_5003368687" evidence="2">
    <location>
        <begin position="28"/>
        <end position="391"/>
    </location>
</feature>
<feature type="compositionally biased region" description="Low complexity" evidence="1">
    <location>
        <begin position="234"/>
        <end position="253"/>
    </location>
</feature>